<keyword evidence="3 4" id="KW-0378">Hydrolase</keyword>
<comment type="similarity">
    <text evidence="4">Belongs to the Nudix hydrolase family.</text>
</comment>
<accession>A0A1H9ZS97</accession>
<evidence type="ECO:0000256" key="4">
    <source>
        <dbReference type="RuleBase" id="RU003476"/>
    </source>
</evidence>
<dbReference type="PROSITE" id="PS51462">
    <property type="entry name" value="NUDIX"/>
    <property type="match status" value="1"/>
</dbReference>
<dbReference type="InterPro" id="IPR020476">
    <property type="entry name" value="Nudix_hydrolase"/>
</dbReference>
<dbReference type="Gene3D" id="3.90.79.10">
    <property type="entry name" value="Nucleoside Triphosphate Pyrophosphohydrolase"/>
    <property type="match status" value="1"/>
</dbReference>
<dbReference type="InterPro" id="IPR015797">
    <property type="entry name" value="NUDIX_hydrolase-like_dom_sf"/>
</dbReference>
<proteinExistence type="inferred from homology"/>
<dbReference type="InterPro" id="IPR000086">
    <property type="entry name" value="NUDIX_hydrolase_dom"/>
</dbReference>
<dbReference type="InterPro" id="IPR022927">
    <property type="entry name" value="RppH"/>
</dbReference>
<dbReference type="PRINTS" id="PR00502">
    <property type="entry name" value="NUDIXFAMILY"/>
</dbReference>
<dbReference type="PROSITE" id="PS00893">
    <property type="entry name" value="NUDIX_BOX"/>
    <property type="match status" value="1"/>
</dbReference>
<evidence type="ECO:0000256" key="3">
    <source>
        <dbReference type="ARBA" id="ARBA00022801"/>
    </source>
</evidence>
<feature type="domain" description="Nudix hydrolase" evidence="5">
    <location>
        <begin position="1"/>
        <end position="127"/>
    </location>
</feature>
<reference evidence="7" key="1">
    <citation type="submission" date="2016-10" db="EMBL/GenBank/DDBJ databases">
        <authorList>
            <person name="Varghese N."/>
            <person name="Submissions S."/>
        </authorList>
    </citation>
    <scope>NUCLEOTIDE SEQUENCE [LARGE SCALE GENOMIC DNA]</scope>
    <source>
        <strain evidence="7">DSM 18579</strain>
    </source>
</reference>
<dbReference type="NCBIfam" id="NF001937">
    <property type="entry name" value="PRK00714.1-4"/>
    <property type="match status" value="1"/>
</dbReference>
<evidence type="ECO:0000313" key="7">
    <source>
        <dbReference type="Proteomes" id="UP000242642"/>
    </source>
</evidence>
<dbReference type="SUPFAM" id="SSF55811">
    <property type="entry name" value="Nudix"/>
    <property type="match status" value="1"/>
</dbReference>
<evidence type="ECO:0000313" key="6">
    <source>
        <dbReference type="EMBL" id="SES84664.1"/>
    </source>
</evidence>
<comment type="cofactor">
    <cofactor evidence="1">
        <name>Mn(2+)</name>
        <dbReference type="ChEBI" id="CHEBI:29035"/>
    </cofactor>
</comment>
<name>A0A1H9ZS97_9GAMM</name>
<evidence type="ECO:0000259" key="5">
    <source>
        <dbReference type="PROSITE" id="PS51462"/>
    </source>
</evidence>
<keyword evidence="7" id="KW-1185">Reference proteome</keyword>
<comment type="cofactor">
    <cofactor evidence="2">
        <name>Mg(2+)</name>
        <dbReference type="ChEBI" id="CHEBI:18420"/>
    </cofactor>
</comment>
<gene>
    <name evidence="6" type="ORF">SAMN02583745_00677</name>
</gene>
<dbReference type="Proteomes" id="UP000242642">
    <property type="component" value="Unassembled WGS sequence"/>
</dbReference>
<evidence type="ECO:0000256" key="2">
    <source>
        <dbReference type="ARBA" id="ARBA00001946"/>
    </source>
</evidence>
<dbReference type="CDD" id="cd03671">
    <property type="entry name" value="NUDIX_Ap4A_hydrolase_plant_like"/>
    <property type="match status" value="1"/>
</dbReference>
<dbReference type="Pfam" id="PF00293">
    <property type="entry name" value="NUDIX"/>
    <property type="match status" value="1"/>
</dbReference>
<organism evidence="6 7">
    <name type="scientific">Thorsellia anophelis DSM 18579</name>
    <dbReference type="NCBI Taxonomy" id="1123402"/>
    <lineage>
        <taxon>Bacteria</taxon>
        <taxon>Pseudomonadati</taxon>
        <taxon>Pseudomonadota</taxon>
        <taxon>Gammaproteobacteria</taxon>
        <taxon>Enterobacterales</taxon>
        <taxon>Thorselliaceae</taxon>
        <taxon>Thorsellia</taxon>
    </lineage>
</organism>
<sequence length="245" mass="28901">MWARRYAQNSWQFPQGGINPGETAEQAMYRELYEEVGLKPDNVKILAVSRVWLRYKLPKRMVRWDSKPLCIGQKQRWFLLELISPDEAVNMISNSKPEFDGYRWVTYWYPIRQVVSFKRDVYRRALKEFAPFALALQSPFDMIPMQSLTFSFDKKNAKTRPDKNTQMLEMLTKESIDLTSVDLQKNNISNSPCIHSDDKPLNLHETKADKLNEKLSPAEEVVINTKVKKKTRSWPKRFKKKHKNT</sequence>
<dbReference type="STRING" id="1123402.SAMN02583745_00677"/>
<dbReference type="GO" id="GO:0005737">
    <property type="term" value="C:cytoplasm"/>
    <property type="evidence" value="ECO:0007669"/>
    <property type="project" value="TreeGrafter"/>
</dbReference>
<dbReference type="AlphaFoldDB" id="A0A1H9ZS97"/>
<dbReference type="PANTHER" id="PTHR23114">
    <property type="entry name" value="M7GPPPN-MRNA HYDROLASE"/>
    <property type="match status" value="1"/>
</dbReference>
<dbReference type="InterPro" id="IPR020084">
    <property type="entry name" value="NUDIX_hydrolase_CS"/>
</dbReference>
<dbReference type="EMBL" id="FOHV01000004">
    <property type="protein sequence ID" value="SES84664.1"/>
    <property type="molecule type" value="Genomic_DNA"/>
</dbReference>
<dbReference type="PANTHER" id="PTHR23114:SF17">
    <property type="entry name" value="M7GPPPN-MRNA HYDROLASE"/>
    <property type="match status" value="1"/>
</dbReference>
<protein>
    <submittedName>
        <fullName evidence="6">8-oxo-dGTP pyrophosphatase MutT, NUDIX family</fullName>
    </submittedName>
</protein>
<dbReference type="GO" id="GO:0034353">
    <property type="term" value="F:mRNA 5'-diphosphatase activity"/>
    <property type="evidence" value="ECO:0007669"/>
    <property type="project" value="TreeGrafter"/>
</dbReference>
<dbReference type="NCBIfam" id="NF001934">
    <property type="entry name" value="PRK00714.1-1"/>
    <property type="match status" value="1"/>
</dbReference>
<dbReference type="GO" id="GO:0006402">
    <property type="term" value="P:mRNA catabolic process"/>
    <property type="evidence" value="ECO:0007669"/>
    <property type="project" value="TreeGrafter"/>
</dbReference>
<evidence type="ECO:0000256" key="1">
    <source>
        <dbReference type="ARBA" id="ARBA00001936"/>
    </source>
</evidence>